<evidence type="ECO:0000256" key="1">
    <source>
        <dbReference type="SAM" id="MobiDB-lite"/>
    </source>
</evidence>
<dbReference type="Gene3D" id="2.50.20.20">
    <property type="match status" value="1"/>
</dbReference>
<proteinExistence type="predicted"/>
<dbReference type="Proteomes" id="UP000806528">
    <property type="component" value="Unassembled WGS sequence"/>
</dbReference>
<dbReference type="EMBL" id="JADBGI010000017">
    <property type="protein sequence ID" value="MBE3000755.1"/>
    <property type="molecule type" value="Genomic_DNA"/>
</dbReference>
<evidence type="ECO:0000313" key="3">
    <source>
        <dbReference type="EMBL" id="MBE3000755.1"/>
    </source>
</evidence>
<keyword evidence="2" id="KW-0812">Transmembrane</keyword>
<reference evidence="3 4" key="1">
    <citation type="submission" date="2020-09" db="EMBL/GenBank/DDBJ databases">
        <title>Diversity and distribution of actinomycetes associated with coral in the coast of Hainan.</title>
        <authorList>
            <person name="Li F."/>
        </authorList>
    </citation>
    <scope>NUCLEOTIDE SEQUENCE [LARGE SCALE GENOMIC DNA]</scope>
    <source>
        <strain evidence="3 4">HNM0947</strain>
    </source>
</reference>
<name>A0ABR9PAP0_9ACTN</name>
<keyword evidence="4" id="KW-1185">Reference proteome</keyword>
<accession>A0ABR9PAP0</accession>
<feature type="region of interest" description="Disordered" evidence="1">
    <location>
        <begin position="1"/>
        <end position="42"/>
    </location>
</feature>
<organism evidence="3 4">
    <name type="scientific">Nocardiopsis coralli</name>
    <dbReference type="NCBI Taxonomy" id="2772213"/>
    <lineage>
        <taxon>Bacteria</taxon>
        <taxon>Bacillati</taxon>
        <taxon>Actinomycetota</taxon>
        <taxon>Actinomycetes</taxon>
        <taxon>Streptosporangiales</taxon>
        <taxon>Nocardiopsidaceae</taxon>
        <taxon>Nocardiopsis</taxon>
    </lineage>
</organism>
<keyword evidence="2" id="KW-1133">Transmembrane helix</keyword>
<gene>
    <name evidence="3" type="ORF">IDM40_18930</name>
</gene>
<evidence type="ECO:0000256" key="2">
    <source>
        <dbReference type="SAM" id="Phobius"/>
    </source>
</evidence>
<sequence length="318" mass="33365">MPGRGTPTPRAPPVRSEALDVSSTNPPDRGTETAPGPDAPRRRPHWLLVAAAAVLCPAVVVAGWQAGHVITHDLGPGAPATQEPRPLSAAPPVEASDPAQAEEFVRSAALRVDAAQGFRVVFFVHGAGTDASVGLASLDPGSAERGHGRAVFDSGSEPRFDHTFTAVDGTRVVRHGADDGRCSMAAGPGDPEPSVIEEPSDADAYLCSRGFASAKLWEVLASSEDLRYEGEEYTDLVPLSDDPADGDSQGSERVPAHRYTGTFTALVGGYDPQGQENVLSPVEETGFDLWIDTDGLPRRFVHDDGAGTGETYDVHALS</sequence>
<keyword evidence="2" id="KW-0472">Membrane</keyword>
<comment type="caution">
    <text evidence="3">The sequence shown here is derived from an EMBL/GenBank/DDBJ whole genome shotgun (WGS) entry which is preliminary data.</text>
</comment>
<feature type="transmembrane region" description="Helical" evidence="2">
    <location>
        <begin position="46"/>
        <end position="64"/>
    </location>
</feature>
<evidence type="ECO:0000313" key="4">
    <source>
        <dbReference type="Proteomes" id="UP000806528"/>
    </source>
</evidence>
<protein>
    <submittedName>
        <fullName evidence="3">Uncharacterized protein</fullName>
    </submittedName>
</protein>